<accession>A0A7U0J6A0</accession>
<protein>
    <submittedName>
        <fullName evidence="1">Uncharacterized protein</fullName>
    </submittedName>
</protein>
<evidence type="ECO:0000313" key="2">
    <source>
        <dbReference type="Proteomes" id="UP000596379"/>
    </source>
</evidence>
<organism evidence="1 2">
    <name type="scientific">Klebsiella phage vB_KpP_FBKp27</name>
    <dbReference type="NCBI Taxonomy" id="2801837"/>
    <lineage>
        <taxon>Viruses</taxon>
        <taxon>Duplodnaviria</taxon>
        <taxon>Heunggongvirae</taxon>
        <taxon>Uroviricota</taxon>
        <taxon>Caudoviricetes</taxon>
        <taxon>Schitoviridae</taxon>
        <taxon>Efbeekayvirus</taxon>
        <taxon>Efbeekayvirus Fbkp27</taxon>
    </lineage>
</organism>
<reference evidence="1 2" key="1">
    <citation type="submission" date="2020-12" db="EMBL/GenBank/DDBJ databases">
        <title>Genomic characterization of four novel bacteriophages infecting Klebsiella pneumoniae.</title>
        <authorList>
            <person name="Estrada Bonilla B."/>
            <person name="Costa A.R."/>
            <person name="van Rossum T."/>
            <person name="Hagedoorn S."/>
            <person name="Wallinga H."/>
            <person name="Xiao M."/>
            <person name="Song W."/>
            <person name="Haas P.-J."/>
            <person name="Nobrega F.L."/>
            <person name="Brouns S.J.J."/>
        </authorList>
    </citation>
    <scope>NUCLEOTIDE SEQUENCE [LARGE SCALE GENOMIC DNA]</scope>
</reference>
<gene>
    <name evidence="1" type="ORF">vBKpPFBKp27_042</name>
</gene>
<dbReference type="Proteomes" id="UP000596379">
    <property type="component" value="Segment"/>
</dbReference>
<keyword evidence="2" id="KW-1185">Reference proteome</keyword>
<proteinExistence type="predicted"/>
<name>A0A7U0J6A0_9CAUD</name>
<dbReference type="EMBL" id="MW394388">
    <property type="protein sequence ID" value="QQV91691.1"/>
    <property type="molecule type" value="Genomic_DNA"/>
</dbReference>
<evidence type="ECO:0000313" key="1">
    <source>
        <dbReference type="EMBL" id="QQV91691.1"/>
    </source>
</evidence>
<sequence>MKYFAIISFFCNENFNNALNVIEQYKPVLTQEEYDWLISVWG</sequence>